<dbReference type="Gene3D" id="3.30.565.10">
    <property type="entry name" value="Histidine kinase-like ATPase, C-terminal domain"/>
    <property type="match status" value="1"/>
</dbReference>
<dbReference type="PANTHER" id="PTHR45339">
    <property type="entry name" value="HYBRID SIGNAL TRANSDUCTION HISTIDINE KINASE J"/>
    <property type="match status" value="1"/>
</dbReference>
<dbReference type="SUPFAM" id="SSF47384">
    <property type="entry name" value="Homodimeric domain of signal transducing histidine kinase"/>
    <property type="match status" value="1"/>
</dbReference>
<feature type="domain" description="Response regulatory" evidence="13">
    <location>
        <begin position="11"/>
        <end position="159"/>
    </location>
</feature>
<evidence type="ECO:0000256" key="4">
    <source>
        <dbReference type="ARBA" id="ARBA00022679"/>
    </source>
</evidence>
<feature type="domain" description="Response regulatory" evidence="13">
    <location>
        <begin position="469"/>
        <end position="589"/>
    </location>
</feature>
<gene>
    <name evidence="14" type="ORF">Nkreftii_003275</name>
</gene>
<dbReference type="Pfam" id="PF00072">
    <property type="entry name" value="Response_reg"/>
    <property type="match status" value="1"/>
</dbReference>
<evidence type="ECO:0000313" key="15">
    <source>
        <dbReference type="Proteomes" id="UP000593737"/>
    </source>
</evidence>
<evidence type="ECO:0000256" key="9">
    <source>
        <dbReference type="ARBA" id="ARBA00064003"/>
    </source>
</evidence>
<evidence type="ECO:0000256" key="1">
    <source>
        <dbReference type="ARBA" id="ARBA00000085"/>
    </source>
</evidence>
<evidence type="ECO:0000259" key="13">
    <source>
        <dbReference type="PROSITE" id="PS50110"/>
    </source>
</evidence>
<dbReference type="Gene3D" id="3.40.50.2300">
    <property type="match status" value="2"/>
</dbReference>
<dbReference type="KEGG" id="nkf:Nkreftii_003275"/>
<feature type="domain" description="Histidine kinase" evidence="12">
    <location>
        <begin position="209"/>
        <end position="430"/>
    </location>
</feature>
<evidence type="ECO:0000256" key="3">
    <source>
        <dbReference type="ARBA" id="ARBA00022553"/>
    </source>
</evidence>
<dbReference type="SUPFAM" id="SSF55874">
    <property type="entry name" value="ATPase domain of HSP90 chaperone/DNA topoisomerase II/histidine kinase"/>
    <property type="match status" value="1"/>
</dbReference>
<dbReference type="AlphaFoldDB" id="A0A7S8FGQ9"/>
<keyword evidence="3 11" id="KW-0597">Phosphoprotein</keyword>
<organism evidence="14 15">
    <name type="scientific">Candidatus Nitrospira kreftii</name>
    <dbReference type="NCBI Taxonomy" id="2652173"/>
    <lineage>
        <taxon>Bacteria</taxon>
        <taxon>Pseudomonadati</taxon>
        <taxon>Nitrospirota</taxon>
        <taxon>Nitrospiria</taxon>
        <taxon>Nitrospirales</taxon>
        <taxon>Nitrospiraceae</taxon>
        <taxon>Nitrospira</taxon>
    </lineage>
</organism>
<evidence type="ECO:0000259" key="12">
    <source>
        <dbReference type="PROSITE" id="PS50109"/>
    </source>
</evidence>
<dbReference type="SMART" id="SM00388">
    <property type="entry name" value="HisKA"/>
    <property type="match status" value="1"/>
</dbReference>
<keyword evidence="6" id="KW-0418">Kinase</keyword>
<evidence type="ECO:0000256" key="10">
    <source>
        <dbReference type="ARBA" id="ARBA00068150"/>
    </source>
</evidence>
<evidence type="ECO:0000256" key="11">
    <source>
        <dbReference type="PROSITE-ProRule" id="PRU00169"/>
    </source>
</evidence>
<dbReference type="Proteomes" id="UP000593737">
    <property type="component" value="Chromosome"/>
</dbReference>
<evidence type="ECO:0000256" key="6">
    <source>
        <dbReference type="ARBA" id="ARBA00022777"/>
    </source>
</evidence>
<dbReference type="PANTHER" id="PTHR45339:SF5">
    <property type="entry name" value="HISTIDINE KINASE"/>
    <property type="match status" value="1"/>
</dbReference>
<dbReference type="Pfam" id="PF00512">
    <property type="entry name" value="HisKA"/>
    <property type="match status" value="1"/>
</dbReference>
<dbReference type="SMART" id="SM00448">
    <property type="entry name" value="REC"/>
    <property type="match status" value="2"/>
</dbReference>
<dbReference type="PROSITE" id="PS50109">
    <property type="entry name" value="HIS_KIN"/>
    <property type="match status" value="1"/>
</dbReference>
<comment type="catalytic activity">
    <reaction evidence="1">
        <text>ATP + protein L-histidine = ADP + protein N-phospho-L-histidine.</text>
        <dbReference type="EC" id="2.7.13.3"/>
    </reaction>
</comment>
<evidence type="ECO:0000256" key="8">
    <source>
        <dbReference type="ARBA" id="ARBA00023012"/>
    </source>
</evidence>
<dbReference type="Gene3D" id="1.10.287.130">
    <property type="match status" value="1"/>
</dbReference>
<comment type="subunit">
    <text evidence="9">At low DSF concentrations, interacts with RpfF.</text>
</comment>
<dbReference type="CDD" id="cd00082">
    <property type="entry name" value="HisKA"/>
    <property type="match status" value="1"/>
</dbReference>
<proteinExistence type="predicted"/>
<dbReference type="SUPFAM" id="SSF52172">
    <property type="entry name" value="CheY-like"/>
    <property type="match status" value="2"/>
</dbReference>
<evidence type="ECO:0000256" key="2">
    <source>
        <dbReference type="ARBA" id="ARBA00012438"/>
    </source>
</evidence>
<dbReference type="FunFam" id="1.10.287.130:FF:000002">
    <property type="entry name" value="Two-component osmosensing histidine kinase"/>
    <property type="match status" value="1"/>
</dbReference>
<dbReference type="GO" id="GO:0005524">
    <property type="term" value="F:ATP binding"/>
    <property type="evidence" value="ECO:0007669"/>
    <property type="project" value="UniProtKB-KW"/>
</dbReference>
<feature type="modified residue" description="4-aspartylphosphate" evidence="11">
    <location>
        <position position="518"/>
    </location>
</feature>
<sequence>MTPQSTERNRRILIIDDNRTIHEDFQKILVPQSALAGLHQARAALFKSGTGDPPPPDPFQLDFADQGQQGYDKVVSARTYDRPYAVAIVDMRMPPGWDGLVTIEHILKADPEIQIVICTAHSDYSWGQLTERLGVSDRVLILRKPFDSIEVQQIASALTTKWELGRTVNLRTAELQRRNEELEQSVHALEAAKLAADSANQAKSEFLAHMSHEIRTPMNGMIGMVELLLSSDLSDKQRHFASTARQSGLSLLQVINDILDLSKIEADKLDLEPVEFDLRENVQNVVTLFAVPAEQRSLHLHCEIAPELPPRLRGDVGRLRQILMNLIGNALKFTERGHIAVCIQPCSDALGDATMKVTVRDTGIGIPLEAQAHIFEPFTQADGSMTRRFGGTGMGLTIVKRLVEMMGGTIGVDSVPGTGSTFWFTARFELVSEDDGAAAASGRSPADTSQAECAFSMPIHGPNIRTRARILLADDDPVNREVLLGMLEVCGESAVAVETGRQALDALRGTSFDLVFMDCEMPEMDGITATREIRRQAMTRSDGTPIRIVALTAHALDTHRVSCADAGMDDYISKPVSVEQIAQALKRWMPLASSRAA</sequence>
<dbReference type="EMBL" id="CP047423">
    <property type="protein sequence ID" value="QPD05501.1"/>
    <property type="molecule type" value="Genomic_DNA"/>
</dbReference>
<dbReference type="EC" id="2.7.13.3" evidence="2"/>
<feature type="modified residue" description="4-aspartylphosphate" evidence="11">
    <location>
        <position position="90"/>
    </location>
</feature>
<dbReference type="CDD" id="cd17546">
    <property type="entry name" value="REC_hyHK_CKI1_RcsC-like"/>
    <property type="match status" value="1"/>
</dbReference>
<dbReference type="CDD" id="cd16922">
    <property type="entry name" value="HATPase_EvgS-ArcB-TorS-like"/>
    <property type="match status" value="1"/>
</dbReference>
<keyword evidence="5" id="KW-0547">Nucleotide-binding</keyword>
<dbReference type="InterPro" id="IPR005467">
    <property type="entry name" value="His_kinase_dom"/>
</dbReference>
<reference evidence="14 15" key="1">
    <citation type="journal article" date="2020" name="ISME J.">
        <title>Enrichment and physiological characterization of a novel comammox Nitrospira indicates ammonium inhibition of complete nitrification.</title>
        <authorList>
            <person name="Sakoula D."/>
            <person name="Koch H."/>
            <person name="Frank J."/>
            <person name="Jetten M.S.M."/>
            <person name="van Kessel M.A.H.J."/>
            <person name="Lucker S."/>
        </authorList>
    </citation>
    <scope>NUCLEOTIDE SEQUENCE [LARGE SCALE GENOMIC DNA]</scope>
    <source>
        <strain evidence="14">Comreactor17</strain>
    </source>
</reference>
<dbReference type="PRINTS" id="PR00344">
    <property type="entry name" value="BCTRLSENSOR"/>
</dbReference>
<name>A0A7S8FGQ9_9BACT</name>
<dbReference type="FunFam" id="3.30.565.10:FF:000010">
    <property type="entry name" value="Sensor histidine kinase RcsC"/>
    <property type="match status" value="1"/>
</dbReference>
<evidence type="ECO:0000256" key="5">
    <source>
        <dbReference type="ARBA" id="ARBA00022741"/>
    </source>
</evidence>
<dbReference type="InterPro" id="IPR036890">
    <property type="entry name" value="HATPase_C_sf"/>
</dbReference>
<protein>
    <recommendedName>
        <fullName evidence="10">Sensory/regulatory protein RpfC</fullName>
        <ecNumber evidence="2">2.7.13.3</ecNumber>
    </recommendedName>
</protein>
<dbReference type="InterPro" id="IPR003661">
    <property type="entry name" value="HisK_dim/P_dom"/>
</dbReference>
<keyword evidence="7" id="KW-0067">ATP-binding</keyword>
<dbReference type="PROSITE" id="PS50110">
    <property type="entry name" value="RESPONSE_REGULATORY"/>
    <property type="match status" value="2"/>
</dbReference>
<evidence type="ECO:0000256" key="7">
    <source>
        <dbReference type="ARBA" id="ARBA00022840"/>
    </source>
</evidence>
<keyword evidence="8" id="KW-0902">Two-component regulatory system</keyword>
<dbReference type="InterPro" id="IPR003594">
    <property type="entry name" value="HATPase_dom"/>
</dbReference>
<evidence type="ECO:0000313" key="14">
    <source>
        <dbReference type="EMBL" id="QPD05501.1"/>
    </source>
</evidence>
<keyword evidence="4" id="KW-0808">Transferase</keyword>
<dbReference type="InterPro" id="IPR004358">
    <property type="entry name" value="Sig_transdc_His_kin-like_C"/>
</dbReference>
<dbReference type="InterPro" id="IPR036097">
    <property type="entry name" value="HisK_dim/P_sf"/>
</dbReference>
<dbReference type="GO" id="GO:0000155">
    <property type="term" value="F:phosphorelay sensor kinase activity"/>
    <property type="evidence" value="ECO:0007669"/>
    <property type="project" value="InterPro"/>
</dbReference>
<dbReference type="SMART" id="SM00387">
    <property type="entry name" value="HATPase_c"/>
    <property type="match status" value="1"/>
</dbReference>
<dbReference type="InterPro" id="IPR001789">
    <property type="entry name" value="Sig_transdc_resp-reg_receiver"/>
</dbReference>
<dbReference type="Pfam" id="PF02518">
    <property type="entry name" value="HATPase_c"/>
    <property type="match status" value="1"/>
</dbReference>
<accession>A0A7S8FGQ9</accession>
<dbReference type="InterPro" id="IPR011006">
    <property type="entry name" value="CheY-like_superfamily"/>
</dbReference>